<keyword evidence="2" id="KW-1185">Reference proteome</keyword>
<dbReference type="EMBL" id="CM044705">
    <property type="protein sequence ID" value="KAI5662443.1"/>
    <property type="molecule type" value="Genomic_DNA"/>
</dbReference>
<sequence length="163" mass="18558">MRGGANIQIRLDRAMANADWRMMFPNAMVSHLSAGTFDHRPILLNTSPANQCLPKPFRFTEIWTRDSSSYDIIRKAWNEPIERSPHFQLRIYKEGIGDLFYNFYENLFNSTNLEFVEGLHGLSGVQNDSAIPSGEEIKEVAFALKNGKILGPNGMTPKLYKAY</sequence>
<reference evidence="2" key="1">
    <citation type="journal article" date="2023" name="Nat. Plants">
        <title>Single-cell RNA sequencing provides a high-resolution roadmap for understanding the multicellular compartmentation of specialized metabolism.</title>
        <authorList>
            <person name="Sun S."/>
            <person name="Shen X."/>
            <person name="Li Y."/>
            <person name="Li Y."/>
            <person name="Wang S."/>
            <person name="Li R."/>
            <person name="Zhang H."/>
            <person name="Shen G."/>
            <person name="Guo B."/>
            <person name="Wei J."/>
            <person name="Xu J."/>
            <person name="St-Pierre B."/>
            <person name="Chen S."/>
            <person name="Sun C."/>
        </authorList>
    </citation>
    <scope>NUCLEOTIDE SEQUENCE [LARGE SCALE GENOMIC DNA]</scope>
</reference>
<name>A0ACC0AN97_CATRO</name>
<proteinExistence type="predicted"/>
<comment type="caution">
    <text evidence="1">The sequence shown here is derived from an EMBL/GenBank/DDBJ whole genome shotgun (WGS) entry which is preliminary data.</text>
</comment>
<dbReference type="Proteomes" id="UP001060085">
    <property type="component" value="Linkage Group LG05"/>
</dbReference>
<evidence type="ECO:0000313" key="1">
    <source>
        <dbReference type="EMBL" id="KAI5662443.1"/>
    </source>
</evidence>
<protein>
    <submittedName>
        <fullName evidence="1">Uncharacterized protein</fullName>
    </submittedName>
</protein>
<gene>
    <name evidence="1" type="ORF">M9H77_21766</name>
</gene>
<accession>A0ACC0AN97</accession>
<organism evidence="1 2">
    <name type="scientific">Catharanthus roseus</name>
    <name type="common">Madagascar periwinkle</name>
    <name type="synonym">Vinca rosea</name>
    <dbReference type="NCBI Taxonomy" id="4058"/>
    <lineage>
        <taxon>Eukaryota</taxon>
        <taxon>Viridiplantae</taxon>
        <taxon>Streptophyta</taxon>
        <taxon>Embryophyta</taxon>
        <taxon>Tracheophyta</taxon>
        <taxon>Spermatophyta</taxon>
        <taxon>Magnoliopsida</taxon>
        <taxon>eudicotyledons</taxon>
        <taxon>Gunneridae</taxon>
        <taxon>Pentapetalae</taxon>
        <taxon>asterids</taxon>
        <taxon>lamiids</taxon>
        <taxon>Gentianales</taxon>
        <taxon>Apocynaceae</taxon>
        <taxon>Rauvolfioideae</taxon>
        <taxon>Vinceae</taxon>
        <taxon>Catharanthinae</taxon>
        <taxon>Catharanthus</taxon>
    </lineage>
</organism>
<evidence type="ECO:0000313" key="2">
    <source>
        <dbReference type="Proteomes" id="UP001060085"/>
    </source>
</evidence>